<dbReference type="InterPro" id="IPR036291">
    <property type="entry name" value="NAD(P)-bd_dom_sf"/>
</dbReference>
<evidence type="ECO:0000256" key="2">
    <source>
        <dbReference type="ARBA" id="ARBA00023002"/>
    </source>
</evidence>
<dbReference type="Pfam" id="PF13561">
    <property type="entry name" value="adh_short_C2"/>
    <property type="match status" value="1"/>
</dbReference>
<protein>
    <submittedName>
        <fullName evidence="3">NAD(P)-dependent dehydrogenase, short-chain alcohol dehydrogenase family</fullName>
    </submittedName>
</protein>
<evidence type="ECO:0000313" key="3">
    <source>
        <dbReference type="EMBL" id="SFO50066.1"/>
    </source>
</evidence>
<accession>A0A1I5HQ85</accession>
<dbReference type="FunFam" id="3.40.50.720:FF:000084">
    <property type="entry name" value="Short-chain dehydrogenase reductase"/>
    <property type="match status" value="1"/>
</dbReference>
<dbReference type="InterPro" id="IPR051122">
    <property type="entry name" value="SDR_DHRS6-like"/>
</dbReference>
<keyword evidence="4" id="KW-1185">Reference proteome</keyword>
<dbReference type="Proteomes" id="UP000199614">
    <property type="component" value="Unassembled WGS sequence"/>
</dbReference>
<reference evidence="3 4" key="1">
    <citation type="submission" date="2016-10" db="EMBL/GenBank/DDBJ databases">
        <authorList>
            <person name="de Groot N.N."/>
        </authorList>
    </citation>
    <scope>NUCLEOTIDE SEQUENCE [LARGE SCALE GENOMIC DNA]</scope>
    <source>
        <strain evidence="3 4">CGMCC 4.1877</strain>
    </source>
</reference>
<sequence>MARLSGKRVLITGTSSGQGEAAQRRFAEEGARVVGCSLQEGAAEKTAALLQDEGYDAQGSTVDLTDPVAARAWVERAAETLGGIDVLYNNAAGFAFAPFTDMTIDLFRQVLRDEVEIVFNTTNPVWKLMIEAGAGSVINTASYGAVRGVARFGVAAHSAAKGAVLALTTALAAEGAASNVRVNAISPGFVDTPATAAAMNAEARDWQLSKHLIQRPGRPEEIAAFAVYLASDESEWVTGQNFSIDGGVTAGFR</sequence>
<dbReference type="PANTHER" id="PTHR43477">
    <property type="entry name" value="DIHYDROANTICAPSIN 7-DEHYDROGENASE"/>
    <property type="match status" value="1"/>
</dbReference>
<dbReference type="CDD" id="cd05233">
    <property type="entry name" value="SDR_c"/>
    <property type="match status" value="1"/>
</dbReference>
<dbReference type="OrthoDB" id="3566316at2"/>
<dbReference type="EMBL" id="FOUY01000071">
    <property type="protein sequence ID" value="SFO50066.1"/>
    <property type="molecule type" value="Genomic_DNA"/>
</dbReference>
<dbReference type="SUPFAM" id="SSF51735">
    <property type="entry name" value="NAD(P)-binding Rossmann-fold domains"/>
    <property type="match status" value="1"/>
</dbReference>
<keyword evidence="2" id="KW-0560">Oxidoreductase</keyword>
<dbReference type="PRINTS" id="PR00080">
    <property type="entry name" value="SDRFAMILY"/>
</dbReference>
<dbReference type="Gene3D" id="3.40.50.720">
    <property type="entry name" value="NAD(P)-binding Rossmann-like Domain"/>
    <property type="match status" value="1"/>
</dbReference>
<dbReference type="GO" id="GO:0016491">
    <property type="term" value="F:oxidoreductase activity"/>
    <property type="evidence" value="ECO:0007669"/>
    <property type="project" value="UniProtKB-KW"/>
</dbReference>
<dbReference type="STRING" id="260086.SAMN05216207_10714"/>
<dbReference type="RefSeq" id="WP_093356213.1">
    <property type="nucleotide sequence ID" value="NZ_FOUY01000071.1"/>
</dbReference>
<name>A0A1I5HQ85_PSUAM</name>
<dbReference type="PANTHER" id="PTHR43477:SF1">
    <property type="entry name" value="DIHYDROANTICAPSIN 7-DEHYDROGENASE"/>
    <property type="match status" value="1"/>
</dbReference>
<dbReference type="InterPro" id="IPR002347">
    <property type="entry name" value="SDR_fam"/>
</dbReference>
<organism evidence="3 4">
    <name type="scientific">Pseudonocardia ammonioxydans</name>
    <dbReference type="NCBI Taxonomy" id="260086"/>
    <lineage>
        <taxon>Bacteria</taxon>
        <taxon>Bacillati</taxon>
        <taxon>Actinomycetota</taxon>
        <taxon>Actinomycetes</taxon>
        <taxon>Pseudonocardiales</taxon>
        <taxon>Pseudonocardiaceae</taxon>
        <taxon>Pseudonocardia</taxon>
    </lineage>
</organism>
<proteinExistence type="inferred from homology"/>
<comment type="similarity">
    <text evidence="1">Belongs to the short-chain dehydrogenases/reductases (SDR) family.</text>
</comment>
<dbReference type="PRINTS" id="PR00081">
    <property type="entry name" value="GDHRDH"/>
</dbReference>
<gene>
    <name evidence="3" type="ORF">SAMN05216207_10714</name>
</gene>
<evidence type="ECO:0000256" key="1">
    <source>
        <dbReference type="ARBA" id="ARBA00006484"/>
    </source>
</evidence>
<evidence type="ECO:0000313" key="4">
    <source>
        <dbReference type="Proteomes" id="UP000199614"/>
    </source>
</evidence>
<dbReference type="AlphaFoldDB" id="A0A1I5HQ85"/>